<gene>
    <name evidence="1" type="ORF">ANHYDRO_00975</name>
</gene>
<accession>B6W8S4</accession>
<organism evidence="1 2">
    <name type="scientific">Anaerococcus hydrogenalis DSM 7454</name>
    <dbReference type="NCBI Taxonomy" id="561177"/>
    <lineage>
        <taxon>Bacteria</taxon>
        <taxon>Bacillati</taxon>
        <taxon>Bacillota</taxon>
        <taxon>Tissierellia</taxon>
        <taxon>Tissierellales</taxon>
        <taxon>Peptoniphilaceae</taxon>
        <taxon>Anaerococcus</taxon>
    </lineage>
</organism>
<proteinExistence type="predicted"/>
<name>B6W8S4_9FIRM</name>
<dbReference type="AlphaFoldDB" id="B6W8S4"/>
<protein>
    <submittedName>
        <fullName evidence="1">Uncharacterized protein</fullName>
    </submittedName>
</protein>
<reference evidence="1 2" key="1">
    <citation type="submission" date="2008-09" db="EMBL/GenBank/DDBJ databases">
        <authorList>
            <person name="Fulton L."/>
            <person name="Clifton S."/>
            <person name="Fulton B."/>
            <person name="Xu J."/>
            <person name="Minx P."/>
            <person name="Pepin K.H."/>
            <person name="Johnson M."/>
            <person name="Thiruvilangam P."/>
            <person name="Bhonagiri V."/>
            <person name="Nash W.E."/>
            <person name="Mardis E.R."/>
            <person name="Wilson R.K."/>
        </authorList>
    </citation>
    <scope>NUCLEOTIDE SEQUENCE [LARGE SCALE GENOMIC DNA]</scope>
    <source>
        <strain evidence="1 2">DSM 7454</strain>
    </source>
</reference>
<evidence type="ECO:0000313" key="1">
    <source>
        <dbReference type="EMBL" id="EEB36137.1"/>
    </source>
</evidence>
<dbReference type="InterPro" id="IPR023214">
    <property type="entry name" value="HAD_sf"/>
</dbReference>
<dbReference type="Proteomes" id="UP000005451">
    <property type="component" value="Unassembled WGS sequence"/>
</dbReference>
<dbReference type="Gene3D" id="3.40.50.1000">
    <property type="entry name" value="HAD superfamily/HAD-like"/>
    <property type="match status" value="1"/>
</dbReference>
<evidence type="ECO:0000313" key="2">
    <source>
        <dbReference type="Proteomes" id="UP000005451"/>
    </source>
</evidence>
<sequence>MLTGDSNDVGQNVSNILGLDDYYSELLPQDKVEKLEEILNNNSNKNKKFPL</sequence>
<reference evidence="1 2" key="2">
    <citation type="submission" date="2008-10" db="EMBL/GenBank/DDBJ databases">
        <title>Draft genome sequence of Anaerococcus hydrogenalis (DSM 7454).</title>
        <authorList>
            <person name="Sudarsanam P."/>
            <person name="Ley R."/>
            <person name="Guruge J."/>
            <person name="Turnbaugh P.J."/>
            <person name="Mahowald M."/>
            <person name="Liep D."/>
            <person name="Gordon J."/>
        </authorList>
    </citation>
    <scope>NUCLEOTIDE SEQUENCE [LARGE SCALE GENOMIC DNA]</scope>
    <source>
        <strain evidence="1 2">DSM 7454</strain>
    </source>
</reference>
<dbReference type="STRING" id="561177.ANHYDRO_00975"/>
<comment type="caution">
    <text evidence="1">The sequence shown here is derived from an EMBL/GenBank/DDBJ whole genome shotgun (WGS) entry which is preliminary data.</text>
</comment>
<dbReference type="EMBL" id="ABXA01000024">
    <property type="protein sequence ID" value="EEB36137.1"/>
    <property type="molecule type" value="Genomic_DNA"/>
</dbReference>